<dbReference type="OrthoDB" id="2872586at2759"/>
<dbReference type="AlphaFoldDB" id="A0A0D7B1Y8"/>
<proteinExistence type="predicted"/>
<reference evidence="1 2" key="1">
    <citation type="journal article" date="2015" name="Fungal Genet. Biol.">
        <title>Evolution of novel wood decay mechanisms in Agaricales revealed by the genome sequences of Fistulina hepatica and Cylindrobasidium torrendii.</title>
        <authorList>
            <person name="Floudas D."/>
            <person name="Held B.W."/>
            <person name="Riley R."/>
            <person name="Nagy L.G."/>
            <person name="Koehler G."/>
            <person name="Ransdell A.S."/>
            <person name="Younus H."/>
            <person name="Chow J."/>
            <person name="Chiniquy J."/>
            <person name="Lipzen A."/>
            <person name="Tritt A."/>
            <person name="Sun H."/>
            <person name="Haridas S."/>
            <person name="LaButti K."/>
            <person name="Ohm R.A."/>
            <person name="Kues U."/>
            <person name="Blanchette R.A."/>
            <person name="Grigoriev I.V."/>
            <person name="Minto R.E."/>
            <person name="Hibbett D.S."/>
        </authorList>
    </citation>
    <scope>NUCLEOTIDE SEQUENCE [LARGE SCALE GENOMIC DNA]</scope>
    <source>
        <strain evidence="1 2">FP15055 ss-10</strain>
    </source>
</reference>
<name>A0A0D7B1Y8_9AGAR</name>
<dbReference type="EMBL" id="KN880626">
    <property type="protein sequence ID" value="KIY64638.1"/>
    <property type="molecule type" value="Genomic_DNA"/>
</dbReference>
<dbReference type="Proteomes" id="UP000054007">
    <property type="component" value="Unassembled WGS sequence"/>
</dbReference>
<organism evidence="1 2">
    <name type="scientific">Cylindrobasidium torrendii FP15055 ss-10</name>
    <dbReference type="NCBI Taxonomy" id="1314674"/>
    <lineage>
        <taxon>Eukaryota</taxon>
        <taxon>Fungi</taxon>
        <taxon>Dikarya</taxon>
        <taxon>Basidiomycota</taxon>
        <taxon>Agaricomycotina</taxon>
        <taxon>Agaricomycetes</taxon>
        <taxon>Agaricomycetidae</taxon>
        <taxon>Agaricales</taxon>
        <taxon>Marasmiineae</taxon>
        <taxon>Physalacriaceae</taxon>
        <taxon>Cylindrobasidium</taxon>
    </lineage>
</organism>
<evidence type="ECO:0000313" key="2">
    <source>
        <dbReference type="Proteomes" id="UP000054007"/>
    </source>
</evidence>
<keyword evidence="2" id="KW-1185">Reference proteome</keyword>
<protein>
    <submittedName>
        <fullName evidence="1">Uncharacterized protein</fullName>
    </submittedName>
</protein>
<evidence type="ECO:0000313" key="1">
    <source>
        <dbReference type="EMBL" id="KIY64638.1"/>
    </source>
</evidence>
<sequence length="196" mass="22061">MAENYPQSRKLFSAPHKSGYYFSEDYKILCKSTPISKGALPSYLKTCNPRDISMPPKLWLGWNMGSEADFFKYLDAHSPNSICYDDDDGQRCPASFCNFSRSLRKRCGISGANEALLEVAAVRNEHGEPTLALTVGCNQFGCLPDDCITKVTEYVQKGEASWWLDIRSWHWQPGPDTDLGRRVQEGEFAVIVPQAH</sequence>
<gene>
    <name evidence="1" type="ORF">CYLTODRAFT_492963</name>
</gene>
<accession>A0A0D7B1Y8</accession>